<protein>
    <submittedName>
        <fullName evidence="2">DUF2071 domain-containing protein</fullName>
    </submittedName>
</protein>
<dbReference type="EMBL" id="JBEGDP010000018">
    <property type="protein sequence ID" value="MEQ7848554.1"/>
    <property type="molecule type" value="Genomic_DNA"/>
</dbReference>
<dbReference type="SUPFAM" id="SSF160104">
    <property type="entry name" value="Acetoacetate decarboxylase-like"/>
    <property type="match status" value="1"/>
</dbReference>
<comment type="caution">
    <text evidence="2">The sequence shown here is derived from an EMBL/GenBank/DDBJ whole genome shotgun (WGS) entry which is preliminary data.</text>
</comment>
<proteinExistence type="predicted"/>
<dbReference type="Pfam" id="PF09844">
    <property type="entry name" value="DUF2071"/>
    <property type="match status" value="1"/>
</dbReference>
<sequence>MSDTRVPPGPGRPVEAQGPPLPGRPIMNQWWRDIAFVHWRVDPDRVAPLLPPGVRPDLHDGSAWVGLIPFRMVEAGFGRRSTAPWFGTFLETNVRLYSTDDRGRHGVVFRSLEAERLAVVAGANLTFNVPYRWAGMRMDPAALPHDADVTGARVRYDSVRRARGRARSRLEIEVGEPVAEPDPLDLFLTARFGLHTSVLGRTLWVPNTHGPWPLRRARVSALDDELVAAAGLPGVSGSAPDSVLFSTGVQTRFGLPERL</sequence>
<dbReference type="InterPro" id="IPR018644">
    <property type="entry name" value="DUF2071"/>
</dbReference>
<feature type="region of interest" description="Disordered" evidence="1">
    <location>
        <begin position="1"/>
        <end position="22"/>
    </location>
</feature>
<gene>
    <name evidence="2" type="ORF">V6R90_14820</name>
</gene>
<keyword evidence="3" id="KW-1185">Reference proteome</keyword>
<evidence type="ECO:0000313" key="2">
    <source>
        <dbReference type="EMBL" id="MEQ7848554.1"/>
    </source>
</evidence>
<dbReference type="InterPro" id="IPR023375">
    <property type="entry name" value="ADC_dom_sf"/>
</dbReference>
<dbReference type="Gene3D" id="2.40.400.10">
    <property type="entry name" value="Acetoacetate decarboxylase-like"/>
    <property type="match status" value="1"/>
</dbReference>
<accession>A0ABV1P1F3</accession>
<dbReference type="PANTHER" id="PTHR39186">
    <property type="entry name" value="DUF2071 FAMILY PROTEIN"/>
    <property type="match status" value="1"/>
</dbReference>
<organism evidence="2 3">
    <name type="scientific">Nocardioides kribbensis</name>
    <dbReference type="NCBI Taxonomy" id="305517"/>
    <lineage>
        <taxon>Bacteria</taxon>
        <taxon>Bacillati</taxon>
        <taxon>Actinomycetota</taxon>
        <taxon>Actinomycetes</taxon>
        <taxon>Propionibacteriales</taxon>
        <taxon>Nocardioidaceae</taxon>
        <taxon>Nocardioides</taxon>
    </lineage>
</organism>
<reference evidence="2 3" key="1">
    <citation type="submission" date="2024-02" db="EMBL/GenBank/DDBJ databases">
        <title>Full genome sequence of Nocardioides kribbensis.</title>
        <authorList>
            <person name="Poletto B.L."/>
            <person name="Silva G."/>
            <person name="Galante D."/>
            <person name="Campos K.R."/>
            <person name="Santos M.B.N."/>
            <person name="Sacchi C.T."/>
        </authorList>
    </citation>
    <scope>NUCLEOTIDE SEQUENCE [LARGE SCALE GENOMIC DNA]</scope>
    <source>
        <strain evidence="2 3">O4R</strain>
    </source>
</reference>
<evidence type="ECO:0000313" key="3">
    <source>
        <dbReference type="Proteomes" id="UP001482520"/>
    </source>
</evidence>
<dbReference type="Proteomes" id="UP001482520">
    <property type="component" value="Unassembled WGS sequence"/>
</dbReference>
<name>A0ABV1P1F3_9ACTN</name>
<dbReference type="PANTHER" id="PTHR39186:SF1">
    <property type="entry name" value="DUF2071 DOMAIN-CONTAINING PROTEIN"/>
    <property type="match status" value="1"/>
</dbReference>
<evidence type="ECO:0000256" key="1">
    <source>
        <dbReference type="SAM" id="MobiDB-lite"/>
    </source>
</evidence>
<dbReference type="RefSeq" id="WP_349805125.1">
    <property type="nucleotide sequence ID" value="NZ_JBEGDP010000018.1"/>
</dbReference>